<dbReference type="InterPro" id="IPR008257">
    <property type="entry name" value="Pept_M19"/>
</dbReference>
<reference evidence="1 2" key="1">
    <citation type="submission" date="2018-11" db="EMBL/GenBank/DDBJ databases">
        <authorList>
            <person name="Zhou Z."/>
            <person name="Wang G."/>
        </authorList>
    </citation>
    <scope>NUCLEOTIDE SEQUENCE [LARGE SCALE GENOMIC DNA]</scope>
    <source>
        <strain evidence="1 2">KCTC42998</strain>
    </source>
</reference>
<evidence type="ECO:0000313" key="2">
    <source>
        <dbReference type="Proteomes" id="UP000274271"/>
    </source>
</evidence>
<dbReference type="SUPFAM" id="SSF51556">
    <property type="entry name" value="Metallo-dependent hydrolases"/>
    <property type="match status" value="1"/>
</dbReference>
<comment type="caution">
    <text evidence="1">The sequence shown here is derived from an EMBL/GenBank/DDBJ whole genome shotgun (WGS) entry which is preliminary data.</text>
</comment>
<evidence type="ECO:0000313" key="1">
    <source>
        <dbReference type="EMBL" id="RRB18244.1"/>
    </source>
</evidence>
<dbReference type="GO" id="GO:0070573">
    <property type="term" value="F:metallodipeptidase activity"/>
    <property type="evidence" value="ECO:0007669"/>
    <property type="project" value="InterPro"/>
</dbReference>
<name>A0A3P1CZC8_9BACT</name>
<proteinExistence type="predicted"/>
<organism evidence="1 2">
    <name type="scientific">Larkinella knui</name>
    <dbReference type="NCBI Taxonomy" id="2025310"/>
    <lineage>
        <taxon>Bacteria</taxon>
        <taxon>Pseudomonadati</taxon>
        <taxon>Bacteroidota</taxon>
        <taxon>Cytophagia</taxon>
        <taxon>Cytophagales</taxon>
        <taxon>Spirosomataceae</taxon>
        <taxon>Larkinella</taxon>
    </lineage>
</organism>
<dbReference type="GO" id="GO:0006508">
    <property type="term" value="P:proteolysis"/>
    <property type="evidence" value="ECO:0007669"/>
    <property type="project" value="InterPro"/>
</dbReference>
<gene>
    <name evidence="1" type="ORF">EHT87_08215</name>
</gene>
<dbReference type="PANTHER" id="PTHR10443">
    <property type="entry name" value="MICROSOMAL DIPEPTIDASE"/>
    <property type="match status" value="1"/>
</dbReference>
<dbReference type="AlphaFoldDB" id="A0A3P1CZC8"/>
<dbReference type="PROSITE" id="PS51365">
    <property type="entry name" value="RENAL_DIPEPTIDASE_2"/>
    <property type="match status" value="1"/>
</dbReference>
<dbReference type="EMBL" id="RQJP01000001">
    <property type="protein sequence ID" value="RRB18244.1"/>
    <property type="molecule type" value="Genomic_DNA"/>
</dbReference>
<dbReference type="OrthoDB" id="9804920at2"/>
<protein>
    <submittedName>
        <fullName evidence="1">Peptidase M19</fullName>
    </submittedName>
</protein>
<accession>A0A3P1CZC8</accession>
<keyword evidence="2" id="KW-1185">Reference proteome</keyword>
<dbReference type="RefSeq" id="WP_124905643.1">
    <property type="nucleotide sequence ID" value="NZ_RQJP01000001.1"/>
</dbReference>
<dbReference type="PANTHER" id="PTHR10443:SF12">
    <property type="entry name" value="DIPEPTIDASE"/>
    <property type="match status" value="1"/>
</dbReference>
<dbReference type="Proteomes" id="UP000274271">
    <property type="component" value="Unassembled WGS sequence"/>
</dbReference>
<dbReference type="Pfam" id="PF01244">
    <property type="entry name" value="Peptidase_M19"/>
    <property type="match status" value="1"/>
</dbReference>
<sequence length="362" mass="40209">MFLIDAHLDISLNAIEWNRDYRLPAHEIRELEAGMTDKIDRAKGTVSLPDLRRGAIGLVVATQIARFNQSNGNLPGAGWNSPHQAWAMTQAQRAWYEAMQDAGEMIQIRDLAGLDQHVALWLDDSIPNEQKPVGYILSLEGADSLVNLTYLEKAYAYGLRALGPAHYSTGRYAPGTGLSGPLTPLGRELVLEMDRLGIILDATHLTDEGFSEALALYKGPVWASHHNCRTLVPHQRQLSDDQIRQLAERGGVIGGCFDAWMMKPGFTQRTSNPADFDITIETIIDHYDHICQLTGSSEHIAIGSDLDGTYGTEQSPTDLDTIADLQKLTGLLAARGYSPGDIENIFYKNWLRFLRKAWSRPR</sequence>
<dbReference type="Gene3D" id="3.20.20.140">
    <property type="entry name" value="Metal-dependent hydrolases"/>
    <property type="match status" value="1"/>
</dbReference>
<dbReference type="InterPro" id="IPR032466">
    <property type="entry name" value="Metal_Hydrolase"/>
</dbReference>